<dbReference type="InterPro" id="IPR018357">
    <property type="entry name" value="Hexapep_transf_CS"/>
</dbReference>
<dbReference type="FunFam" id="2.160.10.10:FF:000008">
    <property type="entry name" value="Maltose O-acetyltransferase"/>
    <property type="match status" value="1"/>
</dbReference>
<evidence type="ECO:0000256" key="3">
    <source>
        <dbReference type="ARBA" id="ARBA00022737"/>
    </source>
</evidence>
<keyword evidence="4 6" id="KW-0012">Acyltransferase</keyword>
<dbReference type="InterPro" id="IPR051159">
    <property type="entry name" value="Hexapeptide_acetyltransf"/>
</dbReference>
<sequence length="190" mass="20807">MTEKEKMLAGKWYLAADPELLSERMNARKLLKQLNDSEPEDIDLRVGIVKNLLGKSGKNVWIEPPFFCDYGYNIEVGDDCFINFNCVFLDVTPIKMGDRVLIAPNVQFYAATHPTSAKERGEMWEFGKPITVGSDVWIGGSSVICPGVTIGDRSIIAAGSVVTKDVPPGVIVGGNPAKFIKEVPSEDQNS</sequence>
<evidence type="ECO:0000313" key="6">
    <source>
        <dbReference type="EMBL" id="MBB6328034.1"/>
    </source>
</evidence>
<gene>
    <name evidence="6" type="ORF">FHS59_003677</name>
</gene>
<evidence type="ECO:0000256" key="2">
    <source>
        <dbReference type="ARBA" id="ARBA00022679"/>
    </source>
</evidence>
<evidence type="ECO:0000259" key="5">
    <source>
        <dbReference type="SMART" id="SM01266"/>
    </source>
</evidence>
<evidence type="ECO:0000256" key="4">
    <source>
        <dbReference type="ARBA" id="ARBA00023315"/>
    </source>
</evidence>
<dbReference type="SMART" id="SM01266">
    <property type="entry name" value="Mac"/>
    <property type="match status" value="1"/>
</dbReference>
<keyword evidence="3" id="KW-0677">Repeat</keyword>
<dbReference type="Pfam" id="PF14602">
    <property type="entry name" value="Hexapep_2"/>
    <property type="match status" value="1"/>
</dbReference>
<evidence type="ECO:0000256" key="1">
    <source>
        <dbReference type="ARBA" id="ARBA00007274"/>
    </source>
</evidence>
<reference evidence="6 7" key="1">
    <citation type="submission" date="2020-08" db="EMBL/GenBank/DDBJ databases">
        <title>Genomic Encyclopedia of Type Strains, Phase IV (KMG-IV): sequencing the most valuable type-strain genomes for metagenomic binning, comparative biology and taxonomic classification.</title>
        <authorList>
            <person name="Goeker M."/>
        </authorList>
    </citation>
    <scope>NUCLEOTIDE SEQUENCE [LARGE SCALE GENOMIC DNA]</scope>
    <source>
        <strain evidence="6 7">DSM 102044</strain>
    </source>
</reference>
<dbReference type="AlphaFoldDB" id="A0A841MTT4"/>
<name>A0A841MTT4_9BACT</name>
<dbReference type="EC" id="2.3.1.79" evidence="6"/>
<dbReference type="Proteomes" id="UP000588604">
    <property type="component" value="Unassembled WGS sequence"/>
</dbReference>
<keyword evidence="7" id="KW-1185">Reference proteome</keyword>
<dbReference type="GO" id="GO:0008925">
    <property type="term" value="F:maltose O-acetyltransferase activity"/>
    <property type="evidence" value="ECO:0007669"/>
    <property type="project" value="UniProtKB-EC"/>
</dbReference>
<dbReference type="PROSITE" id="PS00101">
    <property type="entry name" value="HEXAPEP_TRANSFERASES"/>
    <property type="match status" value="1"/>
</dbReference>
<protein>
    <submittedName>
        <fullName evidence="6">Maltose O-acetyltransferase</fullName>
        <ecNumber evidence="6">2.3.1.79</ecNumber>
    </submittedName>
</protein>
<dbReference type="Pfam" id="PF00132">
    <property type="entry name" value="Hexapep"/>
    <property type="match status" value="1"/>
</dbReference>
<keyword evidence="2 6" id="KW-0808">Transferase</keyword>
<dbReference type="Pfam" id="PF12464">
    <property type="entry name" value="Mac"/>
    <property type="match status" value="1"/>
</dbReference>
<dbReference type="CDD" id="cd03357">
    <property type="entry name" value="LbH_MAT_GAT"/>
    <property type="match status" value="1"/>
</dbReference>
<dbReference type="RefSeq" id="WP_184496763.1">
    <property type="nucleotide sequence ID" value="NZ_JACIJO010000003.1"/>
</dbReference>
<comment type="similarity">
    <text evidence="1">Belongs to the transferase hexapeptide repeat family.</text>
</comment>
<dbReference type="Gene3D" id="2.160.10.10">
    <property type="entry name" value="Hexapeptide repeat proteins"/>
    <property type="match status" value="1"/>
</dbReference>
<dbReference type="SUPFAM" id="SSF51161">
    <property type="entry name" value="Trimeric LpxA-like enzymes"/>
    <property type="match status" value="1"/>
</dbReference>
<evidence type="ECO:0000313" key="7">
    <source>
        <dbReference type="Proteomes" id="UP000588604"/>
    </source>
</evidence>
<dbReference type="EMBL" id="JACIJO010000003">
    <property type="protein sequence ID" value="MBB6328034.1"/>
    <property type="molecule type" value="Genomic_DNA"/>
</dbReference>
<dbReference type="InterPro" id="IPR011004">
    <property type="entry name" value="Trimer_LpxA-like_sf"/>
</dbReference>
<dbReference type="InterPro" id="IPR001451">
    <property type="entry name" value="Hexapep"/>
</dbReference>
<dbReference type="PANTHER" id="PTHR23416">
    <property type="entry name" value="SIALIC ACID SYNTHASE-RELATED"/>
    <property type="match status" value="1"/>
</dbReference>
<dbReference type="InterPro" id="IPR024688">
    <property type="entry name" value="Mac_dom"/>
</dbReference>
<dbReference type="PANTHER" id="PTHR23416:SF23">
    <property type="entry name" value="ACETYLTRANSFERASE C18B11.09C-RELATED"/>
    <property type="match status" value="1"/>
</dbReference>
<accession>A0A841MTT4</accession>
<comment type="caution">
    <text evidence="6">The sequence shown here is derived from an EMBL/GenBank/DDBJ whole genome shotgun (WGS) entry which is preliminary data.</text>
</comment>
<proteinExistence type="inferred from homology"/>
<organism evidence="6 7">
    <name type="scientific">Algoriphagus iocasae</name>
    <dbReference type="NCBI Taxonomy" id="1836499"/>
    <lineage>
        <taxon>Bacteria</taxon>
        <taxon>Pseudomonadati</taxon>
        <taxon>Bacteroidota</taxon>
        <taxon>Cytophagia</taxon>
        <taxon>Cytophagales</taxon>
        <taxon>Cyclobacteriaceae</taxon>
        <taxon>Algoriphagus</taxon>
    </lineage>
</organism>
<feature type="domain" description="Maltose/galactoside acetyltransferase" evidence="5">
    <location>
        <begin position="4"/>
        <end position="58"/>
    </location>
</feature>